<reference evidence="3 4" key="1">
    <citation type="submission" date="2019-07" db="EMBL/GenBank/DDBJ databases">
        <title>Genomes of Cafeteria roenbergensis.</title>
        <authorList>
            <person name="Fischer M.G."/>
            <person name="Hackl T."/>
            <person name="Roman M."/>
        </authorList>
    </citation>
    <scope>NUCLEOTIDE SEQUENCE [LARGE SCALE GENOMIC DNA]</scope>
    <source>
        <strain evidence="3 4">BVI</strain>
    </source>
</reference>
<name>A0A5A8CKC2_CAFRO</name>
<dbReference type="PANTHER" id="PTHR24189">
    <property type="entry name" value="MYOTROPHIN"/>
    <property type="match status" value="1"/>
</dbReference>
<evidence type="ECO:0000313" key="3">
    <source>
        <dbReference type="EMBL" id="KAA0152947.1"/>
    </source>
</evidence>
<dbReference type="Gene3D" id="1.25.40.20">
    <property type="entry name" value="Ankyrin repeat-containing domain"/>
    <property type="match status" value="1"/>
</dbReference>
<gene>
    <name evidence="3" type="ORF">FNF29_03471</name>
</gene>
<dbReference type="Proteomes" id="UP000323011">
    <property type="component" value="Unassembled WGS sequence"/>
</dbReference>
<dbReference type="SMART" id="SM00248">
    <property type="entry name" value="ANK"/>
    <property type="match status" value="4"/>
</dbReference>
<dbReference type="InterPro" id="IPR050745">
    <property type="entry name" value="Multifunctional_regulatory"/>
</dbReference>
<organism evidence="3 4">
    <name type="scientific">Cafeteria roenbergensis</name>
    <name type="common">Marine flagellate</name>
    <dbReference type="NCBI Taxonomy" id="33653"/>
    <lineage>
        <taxon>Eukaryota</taxon>
        <taxon>Sar</taxon>
        <taxon>Stramenopiles</taxon>
        <taxon>Bigyra</taxon>
        <taxon>Opalozoa</taxon>
        <taxon>Bicosoecida</taxon>
        <taxon>Cafeteriaceae</taxon>
        <taxon>Cafeteria</taxon>
    </lineage>
</organism>
<dbReference type="AlphaFoldDB" id="A0A5A8CKC2"/>
<proteinExistence type="predicted"/>
<accession>A0A5A8CKC2</accession>
<sequence length="218" mass="22743">MDTNEVFSAVVGRRCERLGELLAASTPAAVAELSEAARRVRGARPTWLAAQPRTLLELAAGAGAEDVLRLLLEFGVCVTPELRTRLRGRDANAVMTASRAASARCLAMLLAEGATADASNDEGSALHVAISKAVGFRDKRAARYDEAVECAALLLRAGADPGRRSVSGISPLHSAVACADPKLVAVLLSLGPPHLLRAAVTAPMPETFEVADAWPITA</sequence>
<dbReference type="InterPro" id="IPR036770">
    <property type="entry name" value="Ankyrin_rpt-contain_sf"/>
</dbReference>
<keyword evidence="1" id="KW-0677">Repeat</keyword>
<evidence type="ECO:0000256" key="2">
    <source>
        <dbReference type="ARBA" id="ARBA00023043"/>
    </source>
</evidence>
<comment type="caution">
    <text evidence="3">The sequence shown here is derived from an EMBL/GenBank/DDBJ whole genome shotgun (WGS) entry which is preliminary data.</text>
</comment>
<dbReference type="InterPro" id="IPR002110">
    <property type="entry name" value="Ankyrin_rpt"/>
</dbReference>
<evidence type="ECO:0000256" key="1">
    <source>
        <dbReference type="ARBA" id="ARBA00022737"/>
    </source>
</evidence>
<dbReference type="SUPFAM" id="SSF48403">
    <property type="entry name" value="Ankyrin repeat"/>
    <property type="match status" value="1"/>
</dbReference>
<evidence type="ECO:0000313" key="4">
    <source>
        <dbReference type="Proteomes" id="UP000323011"/>
    </source>
</evidence>
<protein>
    <submittedName>
        <fullName evidence="3">Uncharacterized protein</fullName>
    </submittedName>
</protein>
<keyword evidence="2" id="KW-0040">ANK repeat</keyword>
<keyword evidence="4" id="KW-1185">Reference proteome</keyword>
<dbReference type="EMBL" id="VLTN01000018">
    <property type="protein sequence ID" value="KAA0152947.1"/>
    <property type="molecule type" value="Genomic_DNA"/>
</dbReference>